<accession>A0ABQ7MHZ5</accession>
<keyword evidence="2" id="KW-1185">Reference proteome</keyword>
<dbReference type="EMBL" id="JADBGQ010000005">
    <property type="protein sequence ID" value="KAG5398349.1"/>
    <property type="molecule type" value="Genomic_DNA"/>
</dbReference>
<evidence type="ECO:0000313" key="1">
    <source>
        <dbReference type="EMBL" id="KAG5398349.1"/>
    </source>
</evidence>
<protein>
    <submittedName>
        <fullName evidence="1">Uncharacterized protein</fullName>
    </submittedName>
</protein>
<proteinExistence type="predicted"/>
<sequence>MALVMFETRVCALVGGREKRPYQDGHGIRFVTVRHVPVVAGETRPFSDVSAPGGGDVLRVCFSR</sequence>
<reference evidence="1 2" key="1">
    <citation type="submission" date="2021-03" db="EMBL/GenBank/DDBJ databases">
        <authorList>
            <person name="King G.J."/>
            <person name="Bancroft I."/>
            <person name="Baten A."/>
            <person name="Bloomfield J."/>
            <person name="Borpatragohain P."/>
            <person name="He Z."/>
            <person name="Irish N."/>
            <person name="Irwin J."/>
            <person name="Liu K."/>
            <person name="Mauleon R.P."/>
            <person name="Moore J."/>
            <person name="Morris R."/>
            <person name="Ostergaard L."/>
            <person name="Wang B."/>
            <person name="Wells R."/>
        </authorList>
    </citation>
    <scope>NUCLEOTIDE SEQUENCE [LARGE SCALE GENOMIC DNA]</scope>
    <source>
        <strain evidence="1">R-o-18</strain>
        <tissue evidence="1">Leaf</tissue>
    </source>
</reference>
<dbReference type="Proteomes" id="UP000823674">
    <property type="component" value="Chromosome A05"/>
</dbReference>
<organism evidence="1 2">
    <name type="scientific">Brassica rapa subsp. trilocularis</name>
    <dbReference type="NCBI Taxonomy" id="1813537"/>
    <lineage>
        <taxon>Eukaryota</taxon>
        <taxon>Viridiplantae</taxon>
        <taxon>Streptophyta</taxon>
        <taxon>Embryophyta</taxon>
        <taxon>Tracheophyta</taxon>
        <taxon>Spermatophyta</taxon>
        <taxon>Magnoliopsida</taxon>
        <taxon>eudicotyledons</taxon>
        <taxon>Gunneridae</taxon>
        <taxon>Pentapetalae</taxon>
        <taxon>rosids</taxon>
        <taxon>malvids</taxon>
        <taxon>Brassicales</taxon>
        <taxon>Brassicaceae</taxon>
        <taxon>Brassiceae</taxon>
        <taxon>Brassica</taxon>
    </lineage>
</organism>
<gene>
    <name evidence="1" type="primary">A05g508530.1_BraROA</name>
    <name evidence="1" type="ORF">IGI04_020163</name>
</gene>
<comment type="caution">
    <text evidence="1">The sequence shown here is derived from an EMBL/GenBank/DDBJ whole genome shotgun (WGS) entry which is preliminary data.</text>
</comment>
<evidence type="ECO:0000313" key="2">
    <source>
        <dbReference type="Proteomes" id="UP000823674"/>
    </source>
</evidence>
<name>A0ABQ7MHZ5_BRACM</name>